<dbReference type="InterPro" id="IPR006311">
    <property type="entry name" value="TAT_signal"/>
</dbReference>
<dbReference type="Gene3D" id="3.30.1880.10">
    <property type="entry name" value="protein ne1242 domain like"/>
    <property type="match status" value="1"/>
</dbReference>
<reference evidence="2 3" key="1">
    <citation type="submission" date="2019-03" db="EMBL/GenBank/DDBJ databases">
        <title>Draft genome sequences of novel Actinobacteria.</title>
        <authorList>
            <person name="Sahin N."/>
            <person name="Ay H."/>
            <person name="Saygin H."/>
        </authorList>
    </citation>
    <scope>NUCLEOTIDE SEQUENCE [LARGE SCALE GENOMIC DNA]</scope>
    <source>
        <strain evidence="2 3">JCM 13523</strain>
    </source>
</reference>
<dbReference type="EMBL" id="SMKX01000063">
    <property type="protein sequence ID" value="TDD57874.1"/>
    <property type="molecule type" value="Genomic_DNA"/>
</dbReference>
<dbReference type="AlphaFoldDB" id="A0A4R4ZJC7"/>
<dbReference type="GO" id="GO:0042438">
    <property type="term" value="P:melanin biosynthetic process"/>
    <property type="evidence" value="ECO:0007669"/>
    <property type="project" value="InterPro"/>
</dbReference>
<protein>
    <submittedName>
        <fullName evidence="2">Tyrosinase</fullName>
    </submittedName>
</protein>
<name>A0A4R4ZJC7_9ACTN</name>
<dbReference type="PROSITE" id="PS51318">
    <property type="entry name" value="TAT"/>
    <property type="match status" value="1"/>
</dbReference>
<dbReference type="Proteomes" id="UP000295124">
    <property type="component" value="Unassembled WGS sequence"/>
</dbReference>
<evidence type="ECO:0000313" key="3">
    <source>
        <dbReference type="Proteomes" id="UP000295124"/>
    </source>
</evidence>
<dbReference type="OrthoDB" id="3405860at2"/>
<gene>
    <name evidence="2" type="ORF">E1263_21525</name>
</gene>
<organism evidence="2 3">
    <name type="scientific">Kribbella antibiotica</name>
    <dbReference type="NCBI Taxonomy" id="190195"/>
    <lineage>
        <taxon>Bacteria</taxon>
        <taxon>Bacillati</taxon>
        <taxon>Actinomycetota</taxon>
        <taxon>Actinomycetes</taxon>
        <taxon>Propionibacteriales</taxon>
        <taxon>Kribbellaceae</taxon>
        <taxon>Kribbella</taxon>
    </lineage>
</organism>
<accession>A0A4R4ZJC7</accession>
<dbReference type="Pfam" id="PF06236">
    <property type="entry name" value="MelC1"/>
    <property type="match status" value="1"/>
</dbReference>
<dbReference type="GO" id="GO:0005507">
    <property type="term" value="F:copper ion binding"/>
    <property type="evidence" value="ECO:0007669"/>
    <property type="project" value="InterPro"/>
</dbReference>
<evidence type="ECO:0000256" key="1">
    <source>
        <dbReference type="ARBA" id="ARBA00009871"/>
    </source>
</evidence>
<keyword evidence="3" id="KW-1185">Reference proteome</keyword>
<dbReference type="RefSeq" id="WP_132170126.1">
    <property type="nucleotide sequence ID" value="NZ_SMKX01000063.1"/>
</dbReference>
<comment type="similarity">
    <text evidence="1">Belongs to the melC1 family.</text>
</comment>
<proteinExistence type="inferred from homology"/>
<sequence>MDHLRQISRRTFLAGAGAVGAVAVTGTVAATWGSQPAAAAAEVFDEIYKGRRIQGSVAYDQAVGHLPMSAVQIDGRPLHVMRRPDRCYVSAVVHYQRATSLREVACLAVDHLQGAQLAVAHHNHHGG</sequence>
<dbReference type="InterPro" id="IPR010928">
    <property type="entry name" value="MelC1"/>
</dbReference>
<dbReference type="InterPro" id="IPR023199">
    <property type="entry name" value="GriE/MELC1_sf"/>
</dbReference>
<comment type="caution">
    <text evidence="2">The sequence shown here is derived from an EMBL/GenBank/DDBJ whole genome shotgun (WGS) entry which is preliminary data.</text>
</comment>
<evidence type="ECO:0000313" key="2">
    <source>
        <dbReference type="EMBL" id="TDD57874.1"/>
    </source>
</evidence>